<name>A0ABY3PKH7_9CYAN</name>
<evidence type="ECO:0000259" key="12">
    <source>
        <dbReference type="Pfam" id="PF07731"/>
    </source>
</evidence>
<accession>A0ABY3PKH7</accession>
<dbReference type="RefSeq" id="WP_230841221.1">
    <property type="nucleotide sequence ID" value="NZ_CP063845.1"/>
</dbReference>
<reference evidence="14 15" key="1">
    <citation type="journal article" date="2021" name="Genome Biol. Evol.">
        <title>Complete Genome Sequencing of a Novel Gloeobacter Species from a Waterfall Cave in Mexico.</title>
        <authorList>
            <person name="Saw J.H."/>
            <person name="Cardona T."/>
            <person name="Montejano G."/>
        </authorList>
    </citation>
    <scope>NUCLEOTIDE SEQUENCE [LARGE SCALE GENOMIC DNA]</scope>
    <source>
        <strain evidence="14">MG652769</strain>
    </source>
</reference>
<evidence type="ECO:0000256" key="7">
    <source>
        <dbReference type="ARBA" id="ARBA00022723"/>
    </source>
</evidence>
<evidence type="ECO:0000256" key="11">
    <source>
        <dbReference type="ARBA" id="ARBA00049340"/>
    </source>
</evidence>
<keyword evidence="10" id="KW-0186">Copper</keyword>
<keyword evidence="8" id="KW-0677">Repeat</keyword>
<comment type="subunit">
    <text evidence="4">Homotrimer.</text>
</comment>
<evidence type="ECO:0000256" key="10">
    <source>
        <dbReference type="ARBA" id="ARBA00023008"/>
    </source>
</evidence>
<dbReference type="PRINTS" id="PR00695">
    <property type="entry name" value="CUNO2RDTASE"/>
</dbReference>
<keyword evidence="15" id="KW-1185">Reference proteome</keyword>
<protein>
    <recommendedName>
        <fullName evidence="6">Copper-containing nitrite reductase</fullName>
        <ecNumber evidence="5">1.7.2.1</ecNumber>
    </recommendedName>
</protein>
<comment type="cofactor">
    <cofactor evidence="2">
        <name>Cu(2+)</name>
        <dbReference type="ChEBI" id="CHEBI:29036"/>
    </cofactor>
</comment>
<gene>
    <name evidence="14" type="ORF">ISF26_20775</name>
</gene>
<evidence type="ECO:0000259" key="13">
    <source>
        <dbReference type="Pfam" id="PF07732"/>
    </source>
</evidence>
<feature type="domain" description="Plastocyanin-like" evidence="13">
    <location>
        <begin position="93"/>
        <end position="188"/>
    </location>
</feature>
<evidence type="ECO:0000256" key="6">
    <source>
        <dbReference type="ARBA" id="ARBA00017290"/>
    </source>
</evidence>
<dbReference type="InterPro" id="IPR006311">
    <property type="entry name" value="TAT_signal"/>
</dbReference>
<evidence type="ECO:0000256" key="9">
    <source>
        <dbReference type="ARBA" id="ARBA00023002"/>
    </source>
</evidence>
<evidence type="ECO:0000256" key="3">
    <source>
        <dbReference type="ARBA" id="ARBA00010609"/>
    </source>
</evidence>
<dbReference type="EMBL" id="CP063845">
    <property type="protein sequence ID" value="UFP94165.1"/>
    <property type="molecule type" value="Genomic_DNA"/>
</dbReference>
<evidence type="ECO:0000256" key="2">
    <source>
        <dbReference type="ARBA" id="ARBA00001973"/>
    </source>
</evidence>
<dbReference type="InterPro" id="IPR011707">
    <property type="entry name" value="Cu-oxidase-like_N"/>
</dbReference>
<dbReference type="InterPro" id="IPR008972">
    <property type="entry name" value="Cupredoxin"/>
</dbReference>
<evidence type="ECO:0000256" key="1">
    <source>
        <dbReference type="ARBA" id="ARBA00001960"/>
    </source>
</evidence>
<feature type="domain" description="Plastocyanin-like" evidence="12">
    <location>
        <begin position="212"/>
        <end position="320"/>
    </location>
</feature>
<dbReference type="PANTHER" id="PTHR11709:SF394">
    <property type="entry name" value="FI03373P-RELATED"/>
    <property type="match status" value="1"/>
</dbReference>
<dbReference type="CDD" id="cd11024">
    <property type="entry name" value="CuRO_1_2DMCO_NIR_like"/>
    <property type="match status" value="1"/>
</dbReference>
<keyword evidence="7" id="KW-0479">Metal-binding</keyword>
<dbReference type="InterPro" id="IPR001287">
    <property type="entry name" value="NO2-reductase_Cu"/>
</dbReference>
<dbReference type="InterPro" id="IPR011706">
    <property type="entry name" value="Cu-oxidase_C"/>
</dbReference>
<comment type="catalytic activity">
    <reaction evidence="11">
        <text>nitric oxide + Fe(III)-[cytochrome c] + H2O = Fe(II)-[cytochrome c] + nitrite + 2 H(+)</text>
        <dbReference type="Rhea" id="RHEA:15233"/>
        <dbReference type="Rhea" id="RHEA-COMP:10350"/>
        <dbReference type="Rhea" id="RHEA-COMP:14399"/>
        <dbReference type="ChEBI" id="CHEBI:15377"/>
        <dbReference type="ChEBI" id="CHEBI:15378"/>
        <dbReference type="ChEBI" id="CHEBI:16301"/>
        <dbReference type="ChEBI" id="CHEBI:16480"/>
        <dbReference type="ChEBI" id="CHEBI:29033"/>
        <dbReference type="ChEBI" id="CHEBI:29034"/>
        <dbReference type="EC" id="1.7.2.1"/>
    </reaction>
</comment>
<comment type="cofactor">
    <cofactor evidence="1">
        <name>Cu(+)</name>
        <dbReference type="ChEBI" id="CHEBI:49552"/>
    </cofactor>
</comment>
<sequence length="336" mass="37099">MKLRRRQLIGWGAAGAGAVAAAAALPGLWRQWQSARVPPLPESAPPVSGMRPLALLREFDYGTLKQENGRTVREFRIEARTNAIQLNPAVSFVSWNFNGRVPGPTLRVKAGERVRVLFVNHGGHAHSMHFHGIHASAMDGVRPVRNGAATIYEFDAEPFGVHLYHCHVAPVARHVSKGLYGLFIVDPPGGRPPADEMALVMGGFDLDDDGRNDIYAFNGVPNYYLRHPIPVYQHQPLRLYLLNMIEWDAAVTFHLHANFFKLLRSGRTLAADEEADVVTMGTAERHILEFAYRDPGTYMFHPHQDAIAENGCMGQFRVLPMDGSATPVEPGHGGHG</sequence>
<dbReference type="Proteomes" id="UP001054846">
    <property type="component" value="Chromosome"/>
</dbReference>
<dbReference type="Gene3D" id="2.60.40.420">
    <property type="entry name" value="Cupredoxins - blue copper proteins"/>
    <property type="match status" value="2"/>
</dbReference>
<evidence type="ECO:0000256" key="8">
    <source>
        <dbReference type="ARBA" id="ARBA00022737"/>
    </source>
</evidence>
<dbReference type="Pfam" id="PF07731">
    <property type="entry name" value="Cu-oxidase_2"/>
    <property type="match status" value="1"/>
</dbReference>
<comment type="similarity">
    <text evidence="3">Belongs to the multicopper oxidase family.</text>
</comment>
<dbReference type="PANTHER" id="PTHR11709">
    <property type="entry name" value="MULTI-COPPER OXIDASE"/>
    <property type="match status" value="1"/>
</dbReference>
<evidence type="ECO:0000313" key="14">
    <source>
        <dbReference type="EMBL" id="UFP94165.1"/>
    </source>
</evidence>
<dbReference type="EC" id="1.7.2.1" evidence="5"/>
<organism evidence="14 15">
    <name type="scientific">Gloeobacter morelensis MG652769</name>
    <dbReference type="NCBI Taxonomy" id="2781736"/>
    <lineage>
        <taxon>Bacteria</taxon>
        <taxon>Bacillati</taxon>
        <taxon>Cyanobacteriota</taxon>
        <taxon>Cyanophyceae</taxon>
        <taxon>Gloeobacterales</taxon>
        <taxon>Gloeobacteraceae</taxon>
        <taxon>Gloeobacter</taxon>
        <taxon>Gloeobacter morelensis</taxon>
    </lineage>
</organism>
<keyword evidence="9" id="KW-0560">Oxidoreductase</keyword>
<evidence type="ECO:0000313" key="15">
    <source>
        <dbReference type="Proteomes" id="UP001054846"/>
    </source>
</evidence>
<dbReference type="PROSITE" id="PS51318">
    <property type="entry name" value="TAT"/>
    <property type="match status" value="1"/>
</dbReference>
<dbReference type="SUPFAM" id="SSF49503">
    <property type="entry name" value="Cupredoxins"/>
    <property type="match status" value="2"/>
</dbReference>
<proteinExistence type="inferred from homology"/>
<evidence type="ECO:0000256" key="5">
    <source>
        <dbReference type="ARBA" id="ARBA00011882"/>
    </source>
</evidence>
<evidence type="ECO:0000256" key="4">
    <source>
        <dbReference type="ARBA" id="ARBA00011233"/>
    </source>
</evidence>
<dbReference type="Pfam" id="PF07732">
    <property type="entry name" value="Cu-oxidase_3"/>
    <property type="match status" value="1"/>
</dbReference>
<dbReference type="InterPro" id="IPR045087">
    <property type="entry name" value="Cu-oxidase_fam"/>
</dbReference>